<evidence type="ECO:0000313" key="3">
    <source>
        <dbReference type="Proteomes" id="UP000007517"/>
    </source>
</evidence>
<keyword evidence="1" id="KW-0812">Transmembrane</keyword>
<gene>
    <name evidence="2" type="ordered locus">BLASA_1280</name>
</gene>
<name>H6RIM4_BLASD</name>
<dbReference type="Proteomes" id="UP000007517">
    <property type="component" value="Chromosome"/>
</dbReference>
<dbReference type="HOGENOM" id="CLU_1700820_0_0_11"/>
<keyword evidence="3" id="KW-1185">Reference proteome</keyword>
<evidence type="ECO:0000313" key="2">
    <source>
        <dbReference type="EMBL" id="CCG02218.1"/>
    </source>
</evidence>
<feature type="transmembrane region" description="Helical" evidence="1">
    <location>
        <begin position="63"/>
        <end position="81"/>
    </location>
</feature>
<protein>
    <submittedName>
        <fullName evidence="2">Uncharacterized protein</fullName>
    </submittedName>
</protein>
<organism evidence="2 3">
    <name type="scientific">Blastococcus saxobsidens (strain DD2)</name>
    <dbReference type="NCBI Taxonomy" id="1146883"/>
    <lineage>
        <taxon>Bacteria</taxon>
        <taxon>Bacillati</taxon>
        <taxon>Actinomycetota</taxon>
        <taxon>Actinomycetes</taxon>
        <taxon>Geodermatophilales</taxon>
        <taxon>Geodermatophilaceae</taxon>
        <taxon>Blastococcus</taxon>
    </lineage>
</organism>
<sequence>MTTPPRIDPHPVPSLDVVESALVRVEGSYRTRASSLDTKNGLVLAAAGVLVALVGARPEIAGLIGQVIAVAAGAAAVRSLGLRVDKAIDVGLLRDRYLGVDPTTARLVLLNTRIDLQARDEQQLLVKLRFLRLAAALRLGASVAILVGAIVNLI</sequence>
<reference evidence="3" key="2">
    <citation type="submission" date="2012-02" db="EMBL/GenBank/DDBJ databases">
        <title>Complete genome sequence of Blastococcus saxobsidens strain DD2.</title>
        <authorList>
            <person name="Genoscope."/>
        </authorList>
    </citation>
    <scope>NUCLEOTIDE SEQUENCE [LARGE SCALE GENOMIC DNA]</scope>
    <source>
        <strain evidence="3">DD2</strain>
    </source>
</reference>
<accession>H6RIM4</accession>
<feature type="transmembrane region" description="Helical" evidence="1">
    <location>
        <begin position="130"/>
        <end position="151"/>
    </location>
</feature>
<proteinExistence type="predicted"/>
<reference evidence="2 3" key="1">
    <citation type="journal article" date="2012" name="J. Bacteriol.">
        <title>Genome Sequence of Blastococcus saxobsidens DD2, a Stone-Inhabiting Bacterium.</title>
        <authorList>
            <person name="Chouaia B."/>
            <person name="Crotti E."/>
            <person name="Brusetti L."/>
            <person name="Daffonchio D."/>
            <person name="Essoussi I."/>
            <person name="Nouioui I."/>
            <person name="Sbissi I."/>
            <person name="Ghodhbane-Gtari F."/>
            <person name="Gtari M."/>
            <person name="Vacherie B."/>
            <person name="Barbe V."/>
            <person name="Medigue C."/>
            <person name="Gury J."/>
            <person name="Pujic P."/>
            <person name="Normand P."/>
        </authorList>
    </citation>
    <scope>NUCLEOTIDE SEQUENCE [LARGE SCALE GENOMIC DNA]</scope>
    <source>
        <strain evidence="2 3">DD2</strain>
    </source>
</reference>
<dbReference type="RefSeq" id="WP_014375115.1">
    <property type="nucleotide sequence ID" value="NC_016943.1"/>
</dbReference>
<feature type="transmembrane region" description="Helical" evidence="1">
    <location>
        <begin position="40"/>
        <end position="57"/>
    </location>
</feature>
<keyword evidence="1" id="KW-1133">Transmembrane helix</keyword>
<keyword evidence="1" id="KW-0472">Membrane</keyword>
<evidence type="ECO:0000256" key="1">
    <source>
        <dbReference type="SAM" id="Phobius"/>
    </source>
</evidence>
<dbReference type="KEGG" id="bsd:BLASA_1280"/>
<dbReference type="AlphaFoldDB" id="H6RIM4"/>
<dbReference type="EMBL" id="FO117623">
    <property type="protein sequence ID" value="CCG02218.1"/>
    <property type="molecule type" value="Genomic_DNA"/>
</dbReference>